<dbReference type="InterPro" id="IPR020271">
    <property type="entry name" value="Uncharacterised_MJ1172"/>
</dbReference>
<dbReference type="EMBL" id="SOZE01000002">
    <property type="protein sequence ID" value="TFF40218.1"/>
    <property type="molecule type" value="Genomic_DNA"/>
</dbReference>
<dbReference type="Pfam" id="PF10884">
    <property type="entry name" value="DUF2683"/>
    <property type="match status" value="1"/>
</dbReference>
<evidence type="ECO:0000313" key="1">
    <source>
        <dbReference type="EMBL" id="TFF40218.1"/>
    </source>
</evidence>
<dbReference type="OrthoDB" id="827255at2"/>
<proteinExistence type="predicted"/>
<evidence type="ECO:0000313" key="2">
    <source>
        <dbReference type="Proteomes" id="UP000297540"/>
    </source>
</evidence>
<organism evidence="1 2">
    <name type="scientific">Mucilaginibacter psychrotolerans</name>
    <dbReference type="NCBI Taxonomy" id="1524096"/>
    <lineage>
        <taxon>Bacteria</taxon>
        <taxon>Pseudomonadati</taxon>
        <taxon>Bacteroidota</taxon>
        <taxon>Sphingobacteriia</taxon>
        <taxon>Sphingobacteriales</taxon>
        <taxon>Sphingobacteriaceae</taxon>
        <taxon>Mucilaginibacter</taxon>
    </lineage>
</organism>
<keyword evidence="2" id="KW-1185">Reference proteome</keyword>
<dbReference type="Proteomes" id="UP000297540">
    <property type="component" value="Unassembled WGS sequence"/>
</dbReference>
<reference evidence="1 2" key="1">
    <citation type="journal article" date="2017" name="Int. J. Syst. Evol. Microbiol.">
        <title>Mucilaginibacterpsychrotolerans sp. nov., isolated from peatlands.</title>
        <authorList>
            <person name="Deng Y."/>
            <person name="Shen L."/>
            <person name="Xu B."/>
            <person name="Liu Y."/>
            <person name="Gu Z."/>
            <person name="Liu H."/>
            <person name="Zhou Y."/>
        </authorList>
    </citation>
    <scope>NUCLEOTIDE SEQUENCE [LARGE SCALE GENOMIC DNA]</scope>
    <source>
        <strain evidence="1 2">NH7-4</strain>
    </source>
</reference>
<sequence length="64" mass="7668">METIIIHPNTKEKAIAVKIFLKELKIPFEEIPNYDTAFVEKINRCEEDFKAGRYKQIEIKDLWK</sequence>
<accession>A0A4Y8SMT2</accession>
<gene>
    <name evidence="1" type="ORF">E2R66_02915</name>
</gene>
<comment type="caution">
    <text evidence="1">The sequence shown here is derived from an EMBL/GenBank/DDBJ whole genome shotgun (WGS) entry which is preliminary data.</text>
</comment>
<dbReference type="RefSeq" id="WP_133226535.1">
    <property type="nucleotide sequence ID" value="NZ_SOZE01000002.1"/>
</dbReference>
<name>A0A4Y8SMT2_9SPHI</name>
<protein>
    <submittedName>
        <fullName evidence="1">Uncharacterized protein</fullName>
    </submittedName>
</protein>
<dbReference type="AlphaFoldDB" id="A0A4Y8SMT2"/>